<dbReference type="InterPro" id="IPR029044">
    <property type="entry name" value="Nucleotide-diphossugar_trans"/>
</dbReference>
<dbReference type="PANTHER" id="PTHR43630:SF2">
    <property type="entry name" value="GLYCOSYLTRANSFERASE"/>
    <property type="match status" value="1"/>
</dbReference>
<dbReference type="SUPFAM" id="SSF53448">
    <property type="entry name" value="Nucleotide-diphospho-sugar transferases"/>
    <property type="match status" value="1"/>
</dbReference>
<evidence type="ECO:0000313" key="3">
    <source>
        <dbReference type="EMBL" id="OSS42330.1"/>
    </source>
</evidence>
<evidence type="ECO:0000313" key="4">
    <source>
        <dbReference type="Proteomes" id="UP000194141"/>
    </source>
</evidence>
<keyword evidence="4" id="KW-1185">Reference proteome</keyword>
<dbReference type="AlphaFoldDB" id="A0A1X4XXR7"/>
<dbReference type="Proteomes" id="UP000194141">
    <property type="component" value="Unassembled WGS sequence"/>
</dbReference>
<organism evidence="3 4">
    <name type="scientific">Desulfurella amilsii</name>
    <dbReference type="NCBI Taxonomy" id="1562698"/>
    <lineage>
        <taxon>Bacteria</taxon>
        <taxon>Pseudomonadati</taxon>
        <taxon>Campylobacterota</taxon>
        <taxon>Desulfurellia</taxon>
        <taxon>Desulfurellales</taxon>
        <taxon>Desulfurellaceae</taxon>
        <taxon>Desulfurella</taxon>
    </lineage>
</organism>
<sequence>MSIGCAIITYNEEDSLERTLKSVEFCDEIVVVDSYSTDNTVNIAKKYTDKVFFNKFLNYGTQKNFAIEKLSTDWVLSIDADEVVGKNLKNEILKATQNSLFDGYYIKIQLVFLGKALHFGGAQNWHLRLFKKKLKFSESFVHEKVQSTKASHLKGKILHYSYKNLSDYIEKLNKYTTISASLKRKNKIHPLLRFNLEFFKRFILRGAFFDGYEGTLYALLSSFYQLIKYAKAKELQ</sequence>
<reference evidence="3 4" key="1">
    <citation type="journal article" date="2017" name="Front. Microbiol.">
        <title>Genome Sequence of Desulfurella amilsii Strain TR1 and Comparative Genomics of Desulfurellaceae Family.</title>
        <authorList>
            <person name="Florentino A.P."/>
            <person name="Stams A.J."/>
            <person name="Sanchez-Andrea I."/>
        </authorList>
    </citation>
    <scope>NUCLEOTIDE SEQUENCE [LARGE SCALE GENOMIC DNA]</scope>
    <source>
        <strain evidence="3 4">TR1</strain>
    </source>
</reference>
<dbReference type="RefSeq" id="WP_086034586.1">
    <property type="nucleotide sequence ID" value="NZ_MDSU01000018.1"/>
</dbReference>
<dbReference type="Gene3D" id="3.90.550.10">
    <property type="entry name" value="Spore Coat Polysaccharide Biosynthesis Protein SpsA, Chain A"/>
    <property type="match status" value="1"/>
</dbReference>
<evidence type="ECO:0000259" key="2">
    <source>
        <dbReference type="Pfam" id="PF00535"/>
    </source>
</evidence>
<dbReference type="Pfam" id="PF00535">
    <property type="entry name" value="Glycos_transf_2"/>
    <property type="match status" value="1"/>
</dbReference>
<dbReference type="GO" id="GO:0016740">
    <property type="term" value="F:transferase activity"/>
    <property type="evidence" value="ECO:0007669"/>
    <property type="project" value="UniProtKB-KW"/>
</dbReference>
<gene>
    <name evidence="3" type="ORF">DESAMIL20_1883</name>
</gene>
<protein>
    <submittedName>
        <fullName evidence="3">Glycosyl transferase</fullName>
    </submittedName>
</protein>
<dbReference type="PANTHER" id="PTHR43630">
    <property type="entry name" value="POLY-BETA-1,6-N-ACETYL-D-GLUCOSAMINE SYNTHASE"/>
    <property type="match status" value="1"/>
</dbReference>
<dbReference type="STRING" id="1562698.DESAMIL20_1883"/>
<dbReference type="EMBL" id="MDSU01000018">
    <property type="protein sequence ID" value="OSS42330.1"/>
    <property type="molecule type" value="Genomic_DNA"/>
</dbReference>
<comment type="caution">
    <text evidence="3">The sequence shown here is derived from an EMBL/GenBank/DDBJ whole genome shotgun (WGS) entry which is preliminary data.</text>
</comment>
<evidence type="ECO:0000256" key="1">
    <source>
        <dbReference type="ARBA" id="ARBA00038494"/>
    </source>
</evidence>
<dbReference type="CDD" id="cd02511">
    <property type="entry name" value="Beta4Glucosyltransferase"/>
    <property type="match status" value="1"/>
</dbReference>
<keyword evidence="3" id="KW-0808">Transferase</keyword>
<dbReference type="InterPro" id="IPR001173">
    <property type="entry name" value="Glyco_trans_2-like"/>
</dbReference>
<dbReference type="OrthoDB" id="9815923at2"/>
<comment type="similarity">
    <text evidence="1">Belongs to the glycosyltransferase 2 family. WaaE/KdtX subfamily.</text>
</comment>
<feature type="domain" description="Glycosyltransferase 2-like" evidence="2">
    <location>
        <begin position="7"/>
        <end position="119"/>
    </location>
</feature>
<proteinExistence type="inferred from homology"/>
<name>A0A1X4XXR7_9BACT</name>
<accession>A0A1X4XXR7</accession>